<gene>
    <name evidence="3" type="ORF">FRACA_3150003</name>
</gene>
<sequence length="590" mass="61074">MVALGLAVAVIGVEIALHARISRPLWYDELWRPHFAGEPWRMFWPELRAANTPSSLGSIALTRVSGDALGWHAWALRLVTAGVWLPVLAVAVYLYARRFTGVAAAVGTAVAVALSGTVIDAGTQLKPYALEAVVSLAVLALWTTPGAGLRRRTAAGALALVSLPAVFLLVPLAAADVLRAGRAASSRTTVHTVGLAVGRAAGRVAPALLLAGGHAALFVSHQSSQRASHFWDDQFLAGRGVVGGLRFTADQVRAILGGTPPGIDRYDPNLVHALLEGHRTATTIVGAATAVAMLAGVRALSRRPDGVTLLIAVGGAELVTLLASGARYWPFGACRTNLFLVPLLAVVAAAGAGELATMAATTLRRTRPALTATSGAKDAAGMAVAVACAVVVVGVAAVPVSAGGGVGTLWRERHEVRPIEGLVAATGAVRTQYREGDAVIIGGRLARAGWLYGMELSDDARVGRAPRIPRSATTFLTVIGRGDAERAVRARPHRPGAVLLFVLAYDRRGTTAELVALRRGGWCERSVRSFPLTGNLHELATCPVTASRRPATSPTAGPSTGGPSTAGTSTAGTSTTGSRQQTNPLAKMRK</sequence>
<feature type="transmembrane region" description="Helical" evidence="2">
    <location>
        <begin position="74"/>
        <end position="95"/>
    </location>
</feature>
<feature type="transmembrane region" description="Helical" evidence="2">
    <location>
        <begin position="338"/>
        <end position="363"/>
    </location>
</feature>
<evidence type="ECO:0000313" key="4">
    <source>
        <dbReference type="Proteomes" id="UP000234331"/>
    </source>
</evidence>
<dbReference type="EMBL" id="FZMO01000241">
    <property type="protein sequence ID" value="SNQ49279.1"/>
    <property type="molecule type" value="Genomic_DNA"/>
</dbReference>
<evidence type="ECO:0008006" key="5">
    <source>
        <dbReference type="Google" id="ProtNLM"/>
    </source>
</evidence>
<keyword evidence="2" id="KW-0812">Transmembrane</keyword>
<feature type="region of interest" description="Disordered" evidence="1">
    <location>
        <begin position="543"/>
        <end position="590"/>
    </location>
</feature>
<dbReference type="AlphaFoldDB" id="A0A2I2KUF0"/>
<feature type="transmembrane region" description="Helical" evidence="2">
    <location>
        <begin position="125"/>
        <end position="142"/>
    </location>
</feature>
<evidence type="ECO:0000313" key="3">
    <source>
        <dbReference type="EMBL" id="SNQ49279.1"/>
    </source>
</evidence>
<feature type="compositionally biased region" description="Low complexity" evidence="1">
    <location>
        <begin position="550"/>
        <end position="578"/>
    </location>
</feature>
<feature type="transmembrane region" description="Helical" evidence="2">
    <location>
        <begin position="102"/>
        <end position="119"/>
    </location>
</feature>
<protein>
    <recommendedName>
        <fullName evidence="5">Glycosyltransferase RgtA/B/C/D-like domain-containing protein</fullName>
    </recommendedName>
</protein>
<feature type="transmembrane region" description="Helical" evidence="2">
    <location>
        <begin position="280"/>
        <end position="300"/>
    </location>
</feature>
<dbReference type="RefSeq" id="WP_243407715.1">
    <property type="nucleotide sequence ID" value="NZ_FZMO01000241.1"/>
</dbReference>
<dbReference type="Proteomes" id="UP000234331">
    <property type="component" value="Unassembled WGS sequence"/>
</dbReference>
<accession>A0A2I2KUF0</accession>
<organism evidence="3 4">
    <name type="scientific">Frankia canadensis</name>
    <dbReference type="NCBI Taxonomy" id="1836972"/>
    <lineage>
        <taxon>Bacteria</taxon>
        <taxon>Bacillati</taxon>
        <taxon>Actinomycetota</taxon>
        <taxon>Actinomycetes</taxon>
        <taxon>Frankiales</taxon>
        <taxon>Frankiaceae</taxon>
        <taxon>Frankia</taxon>
    </lineage>
</organism>
<name>A0A2I2KUF0_9ACTN</name>
<feature type="transmembrane region" description="Helical" evidence="2">
    <location>
        <begin position="154"/>
        <end position="174"/>
    </location>
</feature>
<feature type="transmembrane region" description="Helical" evidence="2">
    <location>
        <begin position="307"/>
        <end position="326"/>
    </location>
</feature>
<feature type="transmembrane region" description="Helical" evidence="2">
    <location>
        <begin position="384"/>
        <end position="410"/>
    </location>
</feature>
<proteinExistence type="predicted"/>
<keyword evidence="2" id="KW-0472">Membrane</keyword>
<evidence type="ECO:0000256" key="1">
    <source>
        <dbReference type="SAM" id="MobiDB-lite"/>
    </source>
</evidence>
<keyword evidence="4" id="KW-1185">Reference proteome</keyword>
<reference evidence="3 4" key="1">
    <citation type="submission" date="2017-06" db="EMBL/GenBank/DDBJ databases">
        <authorList>
            <person name="Kim H.J."/>
            <person name="Triplett B.A."/>
        </authorList>
    </citation>
    <scope>NUCLEOTIDE SEQUENCE [LARGE SCALE GENOMIC DNA]</scope>
    <source>
        <strain evidence="3">FRACA_ARgP5</strain>
    </source>
</reference>
<keyword evidence="2" id="KW-1133">Transmembrane helix</keyword>
<evidence type="ECO:0000256" key="2">
    <source>
        <dbReference type="SAM" id="Phobius"/>
    </source>
</evidence>